<keyword evidence="4 6" id="KW-1133">Transmembrane helix</keyword>
<feature type="transmembrane region" description="Helical" evidence="6">
    <location>
        <begin position="29"/>
        <end position="51"/>
    </location>
</feature>
<evidence type="ECO:0000256" key="5">
    <source>
        <dbReference type="ARBA" id="ARBA00023136"/>
    </source>
</evidence>
<keyword evidence="5 6" id="KW-0472">Membrane</keyword>
<dbReference type="EMBL" id="CP101987">
    <property type="protein sequence ID" value="UUI72789.1"/>
    <property type="molecule type" value="Genomic_DNA"/>
</dbReference>
<evidence type="ECO:0000256" key="3">
    <source>
        <dbReference type="ARBA" id="ARBA00022692"/>
    </source>
</evidence>
<evidence type="ECO:0000256" key="2">
    <source>
        <dbReference type="ARBA" id="ARBA00022475"/>
    </source>
</evidence>
<dbReference type="InterPro" id="IPR003838">
    <property type="entry name" value="ABC3_permease_C"/>
</dbReference>
<dbReference type="Proteomes" id="UP001316384">
    <property type="component" value="Chromosome"/>
</dbReference>
<evidence type="ECO:0000313" key="8">
    <source>
        <dbReference type="EMBL" id="UUI72789.1"/>
    </source>
</evidence>
<dbReference type="RefSeq" id="WP_227578368.1">
    <property type="nucleotide sequence ID" value="NZ_CP101987.1"/>
</dbReference>
<name>A0ABY5KSS6_9CELL</name>
<reference evidence="8 9" key="1">
    <citation type="submission" date="2022-07" db="EMBL/GenBank/DDBJ databases">
        <title>Novel species in genus cellulomonas.</title>
        <authorList>
            <person name="Ye L."/>
        </authorList>
    </citation>
    <scope>NUCLEOTIDE SEQUENCE [LARGE SCALE GENOMIC DNA]</scope>
    <source>
        <strain evidence="9">zg-B89</strain>
    </source>
</reference>
<feature type="transmembrane region" description="Helical" evidence="6">
    <location>
        <begin position="445"/>
        <end position="464"/>
    </location>
</feature>
<feature type="transmembrane region" description="Helical" evidence="6">
    <location>
        <begin position="527"/>
        <end position="551"/>
    </location>
</feature>
<feature type="transmembrane region" description="Helical" evidence="6">
    <location>
        <begin position="320"/>
        <end position="341"/>
    </location>
</feature>
<gene>
    <name evidence="8" type="ORF">NP048_04900</name>
</gene>
<evidence type="ECO:0000256" key="1">
    <source>
        <dbReference type="ARBA" id="ARBA00004651"/>
    </source>
</evidence>
<proteinExistence type="predicted"/>
<feature type="domain" description="ABC3 transporter permease C-terminal" evidence="7">
    <location>
        <begin position="787"/>
        <end position="895"/>
    </location>
</feature>
<evidence type="ECO:0000313" key="9">
    <source>
        <dbReference type="Proteomes" id="UP001316384"/>
    </source>
</evidence>
<keyword evidence="9" id="KW-1185">Reference proteome</keyword>
<evidence type="ECO:0000259" key="7">
    <source>
        <dbReference type="Pfam" id="PF02687"/>
    </source>
</evidence>
<evidence type="ECO:0000256" key="4">
    <source>
        <dbReference type="ARBA" id="ARBA00022989"/>
    </source>
</evidence>
<organism evidence="8 9">
    <name type="scientific">Cellulomonas xiejunii</name>
    <dbReference type="NCBI Taxonomy" id="2968083"/>
    <lineage>
        <taxon>Bacteria</taxon>
        <taxon>Bacillati</taxon>
        <taxon>Actinomycetota</taxon>
        <taxon>Actinomycetes</taxon>
        <taxon>Micrococcales</taxon>
        <taxon>Cellulomonadaceae</taxon>
        <taxon>Cellulomonas</taxon>
    </lineage>
</organism>
<feature type="transmembrane region" description="Helical" evidence="6">
    <location>
        <begin position="361"/>
        <end position="388"/>
    </location>
</feature>
<feature type="transmembrane region" description="Helical" evidence="6">
    <location>
        <begin position="484"/>
        <end position="506"/>
    </location>
</feature>
<feature type="transmembrane region" description="Helical" evidence="6">
    <location>
        <begin position="832"/>
        <end position="854"/>
    </location>
</feature>
<feature type="transmembrane region" description="Helical" evidence="6">
    <location>
        <begin position="400"/>
        <end position="424"/>
    </location>
</feature>
<accession>A0ABY5KSS6</accession>
<dbReference type="Pfam" id="PF02687">
    <property type="entry name" value="FtsX"/>
    <property type="match status" value="1"/>
</dbReference>
<protein>
    <recommendedName>
        <fullName evidence="7">ABC3 transporter permease C-terminal domain-containing protein</fullName>
    </recommendedName>
</protein>
<keyword evidence="2" id="KW-1003">Cell membrane</keyword>
<evidence type="ECO:0000256" key="6">
    <source>
        <dbReference type="SAM" id="Phobius"/>
    </source>
</evidence>
<sequence>MTTLATRARATTGDALLVTRRRTRQDAGLLLGTALLLIATLLALLAVPRLLDRTAVTALRTAVVNAGLDGAVTVRAVPQGRGGLAFAAPLEAAGWIDTVAQGLRPAIAVVESVPYTTTIDGTDLSARLSLMDAPGLRSEPVTWPVGEAPELIVFPDPKDPDPPPIPDLEVGLSVPVARALGVDPAAGPVSVELRNRSSVQEVWVTGLYEPVDPSDGRWAIAPDLLQIVPADPADEVAGAFSLYVPPVAASDLARYFGSKQLTGEAIALVDSERLRTEDVPALRRTVVTLMAQDPDVTSTLPDVLDAYEAHAHATTAQASLVLAGIGATAACCLVLAAALLVERRRSHLAGERARGASLASVALRGAVESVPVACAAALLAGAAITLWLPGQRGSTWLPATLVVVAASAPSILAARAAAAAWTGRRVPADRRERARLAGLRGARRLVAEIVTVAVAVLALVSLRGRGLVPDDGAEPDPLLVATPFLLAVAASLLVVRTAPAVVRAAGRWAARSRGLAAPLAVTRAQRGATALLPLVSVTVAVALMVLSGIVVHNVHEGQQVAADRLVGADVRIDGVLSSQSAVAALEQIASADGVTAVATAAQIEERIFGRGGGLTAAVLVVDAPELARVRDAMGLPVDPGLAALAEPSGAQVPALVDADLLARVDAADGVPLQVTKGRVDLDVRGTTSLSIDAGAPPADARATHASRTQDDGVVVVDAAALAARTDNLPSTTRAWVTGPGAEQAVADSGIARLPKVAVTTRDGWYATWSHAPLPRALAILLLAAVGALGVLAVIGLALVVVATSGERGRTLSTLRTLGLDARTARWATLGELAPLVVGGLVGGSAIGLALPVLVGDALGLSWVTAAPGHVPVELTWWPVLVAAGALAVALLVAVLVEQAVRRRERLGEVLRVGAR</sequence>
<feature type="transmembrane region" description="Helical" evidence="6">
    <location>
        <begin position="874"/>
        <end position="896"/>
    </location>
</feature>
<feature type="transmembrane region" description="Helical" evidence="6">
    <location>
        <begin position="777"/>
        <end position="802"/>
    </location>
</feature>
<keyword evidence="3 6" id="KW-0812">Transmembrane</keyword>
<comment type="subcellular location">
    <subcellularLocation>
        <location evidence="1">Cell membrane</location>
        <topology evidence="1">Multi-pass membrane protein</topology>
    </subcellularLocation>
</comment>